<dbReference type="EC" id="4.1.1.65" evidence="12"/>
<comment type="subunit">
    <text evidence="12">Heterodimer of a large membrane-associated beta subunit and a small pyruvoyl-containing alpha subunit.</text>
</comment>
<sequence>MINQIAKQIIEILPQNAISRGVGVLGRSSISRYIIKPYSKIYKINLDEMEQSLDSYPNFTSFFTRKLKAEAREVVADPYTLSSPVDGKVAEYGDIKEGTLIQAKGIDYRVEQLIGCTKEEAERFDGGTFLTIYLSPSDYHRIHMPLSGAVTKATYLPGRLFPVNRIGVEHVPGLFTKNERLITYVDTQAGTIALVKVGAFIVGSVQVPYGNHTTNVKNGKYYTTSVNDTFYEKGEEVGLFEFGSTVVLLFERDKVKLTNTLERGTKLKYGEPIGTYKSGDLG</sequence>
<dbReference type="InterPro" id="IPR033178">
    <property type="entry name" value="PSD_type1_pro"/>
</dbReference>
<evidence type="ECO:0000256" key="5">
    <source>
        <dbReference type="ARBA" id="ARBA00023098"/>
    </source>
</evidence>
<dbReference type="InterPro" id="IPR003817">
    <property type="entry name" value="PS_Dcarbxylase"/>
</dbReference>
<keyword evidence="8 12" id="KW-0594">Phospholipid biosynthesis</keyword>
<dbReference type="HAMAP" id="MF_00662">
    <property type="entry name" value="PS_decarb_PSD_B_type1"/>
    <property type="match status" value="1"/>
</dbReference>
<comment type="similarity">
    <text evidence="12">Belongs to the phosphatidylserine decarboxylase family. PSD-B subfamily. Prokaryotic type I sub-subfamily.</text>
</comment>
<evidence type="ECO:0000256" key="6">
    <source>
        <dbReference type="ARBA" id="ARBA00023136"/>
    </source>
</evidence>
<feature type="active site" description="Charge relay system; for autoendoproteolytic cleavage activity" evidence="12">
    <location>
        <position position="86"/>
    </location>
</feature>
<evidence type="ECO:0000256" key="9">
    <source>
        <dbReference type="ARBA" id="ARBA00023239"/>
    </source>
</evidence>
<evidence type="ECO:0000256" key="2">
    <source>
        <dbReference type="ARBA" id="ARBA00022475"/>
    </source>
</evidence>
<keyword evidence="9 12" id="KW-0456">Lyase</keyword>
<dbReference type="EMBL" id="LNQP01000016">
    <property type="protein sequence ID" value="KSU88714.1"/>
    <property type="molecule type" value="Genomic_DNA"/>
</dbReference>
<comment type="catalytic activity">
    <reaction evidence="12">
        <text>a 1,2-diacyl-sn-glycero-3-phospho-L-serine + H(+) = a 1,2-diacyl-sn-glycero-3-phosphoethanolamine + CO2</text>
        <dbReference type="Rhea" id="RHEA:20828"/>
        <dbReference type="ChEBI" id="CHEBI:15378"/>
        <dbReference type="ChEBI" id="CHEBI:16526"/>
        <dbReference type="ChEBI" id="CHEBI:57262"/>
        <dbReference type="ChEBI" id="CHEBI:64612"/>
        <dbReference type="EC" id="4.1.1.65"/>
    </reaction>
</comment>
<name>A0A0V8JP00_9BACI</name>
<evidence type="ECO:0000256" key="7">
    <source>
        <dbReference type="ARBA" id="ARBA00023145"/>
    </source>
</evidence>
<feature type="active site" description="Charge relay system; for autoendoproteolytic cleavage activity" evidence="12">
    <location>
        <position position="143"/>
    </location>
</feature>
<evidence type="ECO:0000256" key="4">
    <source>
        <dbReference type="ARBA" id="ARBA00022793"/>
    </source>
</evidence>
<comment type="PTM">
    <text evidence="12">Is synthesized initially as an inactive proenzyme. Formation of the active enzyme involves a self-maturation process in which the active site pyruvoyl group is generated from an internal serine residue via an autocatalytic post-translational modification. Two non-identical subunits are generated from the proenzyme in this reaction, and the pyruvate is formed at the N-terminus of the alpha chain, which is derived from the carboxyl end of the proenzyme. The autoendoproteolytic cleavage occurs by a canonical serine protease mechanism, in which the side chain hydroxyl group of the serine supplies its oxygen atom to form the C-terminus of the beta chain, while the remainder of the serine residue undergoes an oxidative deamination to produce ammonia and the pyruvoyl prosthetic group on the alpha chain. During this reaction, the Ser that is part of the protease active site of the proenzyme becomes the pyruvoyl prosthetic group, which constitutes an essential element of the active site of the mature decarboxylase.</text>
</comment>
<comment type="pathway">
    <text evidence="1">Lipid metabolism.</text>
</comment>
<evidence type="ECO:0000256" key="10">
    <source>
        <dbReference type="ARBA" id="ARBA00023264"/>
    </source>
</evidence>
<keyword evidence="11 12" id="KW-0670">Pyruvate</keyword>
<dbReference type="PANTHER" id="PTHR10067">
    <property type="entry name" value="PHOSPHATIDYLSERINE DECARBOXYLASE"/>
    <property type="match status" value="1"/>
</dbReference>
<evidence type="ECO:0000256" key="1">
    <source>
        <dbReference type="ARBA" id="ARBA00005189"/>
    </source>
</evidence>
<feature type="site" description="Cleavage (non-hydrolytic); by autocatalysis" evidence="12">
    <location>
        <begin position="243"/>
        <end position="244"/>
    </location>
</feature>
<feature type="chain" id="PRO_5023370907" description="Phosphatidylserine decarboxylase beta chain" evidence="12">
    <location>
        <begin position="1"/>
        <end position="243"/>
    </location>
</feature>
<dbReference type="UniPathway" id="UPA00558">
    <property type="reaction ID" value="UER00616"/>
</dbReference>
<evidence type="ECO:0000256" key="3">
    <source>
        <dbReference type="ARBA" id="ARBA00022516"/>
    </source>
</evidence>
<dbReference type="GO" id="GO:0006646">
    <property type="term" value="P:phosphatidylethanolamine biosynthetic process"/>
    <property type="evidence" value="ECO:0007669"/>
    <property type="project" value="UniProtKB-UniRule"/>
</dbReference>
<evidence type="ECO:0000313" key="14">
    <source>
        <dbReference type="Proteomes" id="UP000053681"/>
    </source>
</evidence>
<organism evidence="13 14">
    <name type="scientific">Priestia veravalensis</name>
    <dbReference type="NCBI Taxonomy" id="1414648"/>
    <lineage>
        <taxon>Bacteria</taxon>
        <taxon>Bacillati</taxon>
        <taxon>Bacillota</taxon>
        <taxon>Bacilli</taxon>
        <taxon>Bacillales</taxon>
        <taxon>Bacillaceae</taxon>
        <taxon>Priestia</taxon>
    </lineage>
</organism>
<reference evidence="13 14" key="1">
    <citation type="submission" date="2015-11" db="EMBL/GenBank/DDBJ databases">
        <title>Bacillus caseinolyticus sp nov.</title>
        <authorList>
            <person name="Dastager S.G."/>
            <person name="Mawlankar R."/>
        </authorList>
    </citation>
    <scope>NUCLEOTIDE SEQUENCE [LARGE SCALE GENOMIC DNA]</scope>
    <source>
        <strain evidence="13 14">SGD-V-76</strain>
    </source>
</reference>
<keyword evidence="4 12" id="KW-0210">Decarboxylase</keyword>
<keyword evidence="7 12" id="KW-0865">Zymogen</keyword>
<accession>A0A0V8JP00</accession>
<dbReference type="GO" id="GO:0004609">
    <property type="term" value="F:phosphatidylserine decarboxylase activity"/>
    <property type="evidence" value="ECO:0007669"/>
    <property type="project" value="UniProtKB-UniRule"/>
</dbReference>
<gene>
    <name evidence="12" type="primary">psd</name>
    <name evidence="13" type="ORF">AS180_06110</name>
</gene>
<keyword evidence="14" id="KW-1185">Reference proteome</keyword>
<keyword evidence="2 12" id="KW-1003">Cell membrane</keyword>
<proteinExistence type="inferred from homology"/>
<evidence type="ECO:0000256" key="12">
    <source>
        <dbReference type="HAMAP-Rule" id="MF_00662"/>
    </source>
</evidence>
<dbReference type="AlphaFoldDB" id="A0A0V8JP00"/>
<dbReference type="Proteomes" id="UP000053681">
    <property type="component" value="Unassembled WGS sequence"/>
</dbReference>
<dbReference type="NCBIfam" id="TIGR00163">
    <property type="entry name" value="PS_decarb"/>
    <property type="match status" value="1"/>
</dbReference>
<dbReference type="GO" id="GO:0005886">
    <property type="term" value="C:plasma membrane"/>
    <property type="evidence" value="ECO:0007669"/>
    <property type="project" value="UniProtKB-SubCell"/>
</dbReference>
<dbReference type="RefSeq" id="WP_025908463.1">
    <property type="nucleotide sequence ID" value="NZ_KQ758635.1"/>
</dbReference>
<keyword evidence="5 12" id="KW-0443">Lipid metabolism</keyword>
<comment type="pathway">
    <text evidence="12">Phospholipid metabolism; phosphatidylethanolamine biosynthesis; phosphatidylethanolamine from CDP-diacylglycerol: step 2/2.</text>
</comment>
<keyword evidence="10 12" id="KW-1208">Phospholipid metabolism</keyword>
<dbReference type="InterPro" id="IPR033177">
    <property type="entry name" value="PSD-B"/>
</dbReference>
<comment type="subcellular location">
    <subcellularLocation>
        <location evidence="12">Cell membrane</location>
        <topology evidence="12">Peripheral membrane protein</topology>
    </subcellularLocation>
</comment>
<evidence type="ECO:0000256" key="11">
    <source>
        <dbReference type="ARBA" id="ARBA00023317"/>
    </source>
</evidence>
<keyword evidence="6 12" id="KW-0472">Membrane</keyword>
<evidence type="ECO:0000313" key="13">
    <source>
        <dbReference type="EMBL" id="KSU88714.1"/>
    </source>
</evidence>
<feature type="active site" description="Charge relay system; for autoendoproteolytic cleavage activity" evidence="12">
    <location>
        <position position="244"/>
    </location>
</feature>
<dbReference type="PANTHER" id="PTHR10067:SF6">
    <property type="entry name" value="PHOSPHATIDYLSERINE DECARBOXYLASE PROENZYME, MITOCHONDRIAL"/>
    <property type="match status" value="1"/>
</dbReference>
<comment type="caution">
    <text evidence="13">The sequence shown here is derived from an EMBL/GenBank/DDBJ whole genome shotgun (WGS) entry which is preliminary data.</text>
</comment>
<keyword evidence="3 12" id="KW-0444">Lipid biosynthesis</keyword>
<comment type="function">
    <text evidence="12">Catalyzes the formation of phosphatidylethanolamine (PtdEtn) from phosphatidylserine (PtdSer).</text>
</comment>
<feature type="active site" description="Schiff-base intermediate with substrate; via pyruvic acid; for decarboxylase activity" evidence="12">
    <location>
        <position position="244"/>
    </location>
</feature>
<feature type="modified residue" description="Pyruvic acid (Ser); by autocatalysis" evidence="12">
    <location>
        <position position="244"/>
    </location>
</feature>
<dbReference type="Pfam" id="PF02666">
    <property type="entry name" value="PS_Dcarbxylase"/>
    <property type="match status" value="1"/>
</dbReference>
<feature type="chain" id="PRO_5023370906" description="Phosphatidylserine decarboxylase alpha chain" evidence="12">
    <location>
        <begin position="244"/>
        <end position="282"/>
    </location>
</feature>
<comment type="cofactor">
    <cofactor evidence="12">
        <name>pyruvate</name>
        <dbReference type="ChEBI" id="CHEBI:15361"/>
    </cofactor>
    <text evidence="12">Binds 1 pyruvoyl group covalently per subunit.</text>
</comment>
<protein>
    <recommendedName>
        <fullName evidence="12">Phosphatidylserine decarboxylase proenzyme</fullName>
        <ecNumber evidence="12">4.1.1.65</ecNumber>
    </recommendedName>
    <component>
        <recommendedName>
            <fullName evidence="12">Phosphatidylserine decarboxylase alpha chain</fullName>
        </recommendedName>
    </component>
    <component>
        <recommendedName>
            <fullName evidence="12">Phosphatidylserine decarboxylase beta chain</fullName>
        </recommendedName>
    </component>
</protein>
<evidence type="ECO:0000256" key="8">
    <source>
        <dbReference type="ARBA" id="ARBA00023209"/>
    </source>
</evidence>